<name>A0AAV4EDY6_9GAST</name>
<sequence>MSSFAMSSSSYTEQTNGGFANTNLDATYATVARNGTDYMTLQAQMEIKDDAELASLRGSVRHKPEVALVTDNVDMNFTVNKAVNRSHSHAGSERSRSSLDRTMEEIHADRNGVSMSLPERVVEAKYYAGTTST</sequence>
<protein>
    <submittedName>
        <fullName evidence="1">Uncharacterized protein</fullName>
    </submittedName>
</protein>
<comment type="caution">
    <text evidence="1">The sequence shown here is derived from an EMBL/GenBank/DDBJ whole genome shotgun (WGS) entry which is preliminary data.</text>
</comment>
<keyword evidence="2" id="KW-1185">Reference proteome</keyword>
<dbReference type="AlphaFoldDB" id="A0AAV4EDY6"/>
<proteinExistence type="predicted"/>
<reference evidence="1 2" key="1">
    <citation type="journal article" date="2021" name="Elife">
        <title>Chloroplast acquisition without the gene transfer in kleptoplastic sea slugs, Plakobranchus ocellatus.</title>
        <authorList>
            <person name="Maeda T."/>
            <person name="Takahashi S."/>
            <person name="Yoshida T."/>
            <person name="Shimamura S."/>
            <person name="Takaki Y."/>
            <person name="Nagai Y."/>
            <person name="Toyoda A."/>
            <person name="Suzuki Y."/>
            <person name="Arimoto A."/>
            <person name="Ishii H."/>
            <person name="Satoh N."/>
            <person name="Nishiyama T."/>
            <person name="Hasebe M."/>
            <person name="Maruyama T."/>
            <person name="Minagawa J."/>
            <person name="Obokata J."/>
            <person name="Shigenobu S."/>
        </authorList>
    </citation>
    <scope>NUCLEOTIDE SEQUENCE [LARGE SCALE GENOMIC DNA]</scope>
</reference>
<evidence type="ECO:0000313" key="1">
    <source>
        <dbReference type="EMBL" id="GFR59288.1"/>
    </source>
</evidence>
<dbReference type="Proteomes" id="UP000762676">
    <property type="component" value="Unassembled WGS sequence"/>
</dbReference>
<dbReference type="EMBL" id="BMAT01010709">
    <property type="protein sequence ID" value="GFR59288.1"/>
    <property type="molecule type" value="Genomic_DNA"/>
</dbReference>
<accession>A0AAV4EDY6</accession>
<gene>
    <name evidence="1" type="ORF">ElyMa_005382000</name>
</gene>
<organism evidence="1 2">
    <name type="scientific">Elysia marginata</name>
    <dbReference type="NCBI Taxonomy" id="1093978"/>
    <lineage>
        <taxon>Eukaryota</taxon>
        <taxon>Metazoa</taxon>
        <taxon>Spiralia</taxon>
        <taxon>Lophotrochozoa</taxon>
        <taxon>Mollusca</taxon>
        <taxon>Gastropoda</taxon>
        <taxon>Heterobranchia</taxon>
        <taxon>Euthyneura</taxon>
        <taxon>Panpulmonata</taxon>
        <taxon>Sacoglossa</taxon>
        <taxon>Placobranchoidea</taxon>
        <taxon>Plakobranchidae</taxon>
        <taxon>Elysia</taxon>
    </lineage>
</organism>
<evidence type="ECO:0000313" key="2">
    <source>
        <dbReference type="Proteomes" id="UP000762676"/>
    </source>
</evidence>